<dbReference type="AlphaFoldDB" id="A0AAV3ALC4"/>
<gene>
    <name evidence="2" type="ORF">GDO54_011484</name>
</gene>
<evidence type="ECO:0000313" key="3">
    <source>
        <dbReference type="Proteomes" id="UP001181693"/>
    </source>
</evidence>
<dbReference type="EMBL" id="DYDO01000004">
    <property type="protein sequence ID" value="DBA27324.1"/>
    <property type="molecule type" value="Genomic_DNA"/>
</dbReference>
<proteinExistence type="predicted"/>
<keyword evidence="3" id="KW-1185">Reference proteome</keyword>
<evidence type="ECO:0000256" key="1">
    <source>
        <dbReference type="SAM" id="MobiDB-lite"/>
    </source>
</evidence>
<dbReference type="Proteomes" id="UP001181693">
    <property type="component" value="Unassembled WGS sequence"/>
</dbReference>
<organism evidence="2 3">
    <name type="scientific">Pyxicephalus adspersus</name>
    <name type="common">African bullfrog</name>
    <dbReference type="NCBI Taxonomy" id="30357"/>
    <lineage>
        <taxon>Eukaryota</taxon>
        <taxon>Metazoa</taxon>
        <taxon>Chordata</taxon>
        <taxon>Craniata</taxon>
        <taxon>Vertebrata</taxon>
        <taxon>Euteleostomi</taxon>
        <taxon>Amphibia</taxon>
        <taxon>Batrachia</taxon>
        <taxon>Anura</taxon>
        <taxon>Neobatrachia</taxon>
        <taxon>Ranoidea</taxon>
        <taxon>Pyxicephalidae</taxon>
        <taxon>Pyxicephalinae</taxon>
        <taxon>Pyxicephalus</taxon>
    </lineage>
</organism>
<comment type="caution">
    <text evidence="2">The sequence shown here is derived from an EMBL/GenBank/DDBJ whole genome shotgun (WGS) entry which is preliminary data.</text>
</comment>
<sequence length="85" mass="9283">MPLLRMSKVGHAQKDHPEPPVMRNIGIPGGSVLPFSLGSPWGEFRLALSTSQMLQICTISIGSTKVYNMRTCGRLSIQSGRTLSR</sequence>
<accession>A0AAV3ALC4</accession>
<feature type="region of interest" description="Disordered" evidence="1">
    <location>
        <begin position="1"/>
        <end position="20"/>
    </location>
</feature>
<reference evidence="2" key="1">
    <citation type="thesis" date="2020" institute="ProQuest LLC" country="789 East Eisenhower Parkway, Ann Arbor, MI, USA">
        <title>Comparative Genomics and Chromosome Evolution.</title>
        <authorList>
            <person name="Mudd A.B."/>
        </authorList>
    </citation>
    <scope>NUCLEOTIDE SEQUENCE</scope>
    <source>
        <strain evidence="2">1538</strain>
        <tissue evidence="2">Blood</tissue>
    </source>
</reference>
<name>A0AAV3ALC4_PYXAD</name>
<protein>
    <submittedName>
        <fullName evidence="2">Uncharacterized protein</fullName>
    </submittedName>
</protein>
<evidence type="ECO:0000313" key="2">
    <source>
        <dbReference type="EMBL" id="DBA27324.1"/>
    </source>
</evidence>